<evidence type="ECO:0000313" key="1">
    <source>
        <dbReference type="EMBL" id="KAF2129653.1"/>
    </source>
</evidence>
<protein>
    <submittedName>
        <fullName evidence="1">Uncharacterized protein</fullName>
    </submittedName>
</protein>
<gene>
    <name evidence="1" type="ORF">P153DRAFT_23472</name>
</gene>
<sequence length="136" mass="14991">MGIHRIHWRAQLVHLDATIRSAFVALLTLTVACRPRPSISASLVLPIPYSLTTAADSIRNFRQHSSLARAQQRALDFHSAICPIITKHSVAPSPHCLSFTNTAYIHQFTTCFSILFSLSTLYFHTHAVIATSHGSG</sequence>
<keyword evidence="2" id="KW-1185">Reference proteome</keyword>
<reference evidence="1" key="1">
    <citation type="journal article" date="2020" name="Stud. Mycol.">
        <title>101 Dothideomycetes genomes: a test case for predicting lifestyles and emergence of pathogens.</title>
        <authorList>
            <person name="Haridas S."/>
            <person name="Albert R."/>
            <person name="Binder M."/>
            <person name="Bloem J."/>
            <person name="Labutti K."/>
            <person name="Salamov A."/>
            <person name="Andreopoulos B."/>
            <person name="Baker S."/>
            <person name="Barry K."/>
            <person name="Bills G."/>
            <person name="Bluhm B."/>
            <person name="Cannon C."/>
            <person name="Castanera R."/>
            <person name="Culley D."/>
            <person name="Daum C."/>
            <person name="Ezra D."/>
            <person name="Gonzalez J."/>
            <person name="Henrissat B."/>
            <person name="Kuo A."/>
            <person name="Liang C."/>
            <person name="Lipzen A."/>
            <person name="Lutzoni F."/>
            <person name="Magnuson J."/>
            <person name="Mondo S."/>
            <person name="Nolan M."/>
            <person name="Ohm R."/>
            <person name="Pangilinan J."/>
            <person name="Park H.-J."/>
            <person name="Ramirez L."/>
            <person name="Alfaro M."/>
            <person name="Sun H."/>
            <person name="Tritt A."/>
            <person name="Yoshinaga Y."/>
            <person name="Zwiers L.-H."/>
            <person name="Turgeon B."/>
            <person name="Goodwin S."/>
            <person name="Spatafora J."/>
            <person name="Crous P."/>
            <person name="Grigoriev I."/>
        </authorList>
    </citation>
    <scope>NUCLEOTIDE SEQUENCE</scope>
    <source>
        <strain evidence="1">CBS 119687</strain>
    </source>
</reference>
<evidence type="ECO:0000313" key="2">
    <source>
        <dbReference type="Proteomes" id="UP000799771"/>
    </source>
</evidence>
<dbReference type="RefSeq" id="XP_033524042.1">
    <property type="nucleotide sequence ID" value="XM_033662693.1"/>
</dbReference>
<dbReference type="Proteomes" id="UP000799771">
    <property type="component" value="Unassembled WGS sequence"/>
</dbReference>
<organism evidence="1 2">
    <name type="scientific">Dothidotthia symphoricarpi CBS 119687</name>
    <dbReference type="NCBI Taxonomy" id="1392245"/>
    <lineage>
        <taxon>Eukaryota</taxon>
        <taxon>Fungi</taxon>
        <taxon>Dikarya</taxon>
        <taxon>Ascomycota</taxon>
        <taxon>Pezizomycotina</taxon>
        <taxon>Dothideomycetes</taxon>
        <taxon>Pleosporomycetidae</taxon>
        <taxon>Pleosporales</taxon>
        <taxon>Dothidotthiaceae</taxon>
        <taxon>Dothidotthia</taxon>
    </lineage>
</organism>
<dbReference type="PROSITE" id="PS51257">
    <property type="entry name" value="PROKAR_LIPOPROTEIN"/>
    <property type="match status" value="1"/>
</dbReference>
<dbReference type="AlphaFoldDB" id="A0A6A6AED3"/>
<dbReference type="EMBL" id="ML977506">
    <property type="protein sequence ID" value="KAF2129653.1"/>
    <property type="molecule type" value="Genomic_DNA"/>
</dbReference>
<dbReference type="GeneID" id="54403125"/>
<accession>A0A6A6AED3</accession>
<proteinExistence type="predicted"/>
<name>A0A6A6AED3_9PLEO</name>